<organism evidence="2 3">
    <name type="scientific">Fredinandcohnia salidurans</name>
    <dbReference type="NCBI Taxonomy" id="2595041"/>
    <lineage>
        <taxon>Bacteria</taxon>
        <taxon>Bacillati</taxon>
        <taxon>Bacillota</taxon>
        <taxon>Bacilli</taxon>
        <taxon>Bacillales</taxon>
        <taxon>Bacillaceae</taxon>
        <taxon>Fredinandcohnia</taxon>
    </lineage>
</organism>
<dbReference type="Proteomes" id="UP001597227">
    <property type="component" value="Unassembled WGS sequence"/>
</dbReference>
<reference evidence="3" key="1">
    <citation type="journal article" date="2019" name="Int. J. Syst. Evol. Microbiol.">
        <title>The Global Catalogue of Microorganisms (GCM) 10K type strain sequencing project: providing services to taxonomists for standard genome sequencing and annotation.</title>
        <authorList>
            <consortium name="The Broad Institute Genomics Platform"/>
            <consortium name="The Broad Institute Genome Sequencing Center for Infectious Disease"/>
            <person name="Wu L."/>
            <person name="Ma J."/>
        </authorList>
    </citation>
    <scope>NUCLEOTIDE SEQUENCE [LARGE SCALE GENOMIC DNA]</scope>
    <source>
        <strain evidence="3">CCUG 15531</strain>
    </source>
</reference>
<evidence type="ECO:0000313" key="2">
    <source>
        <dbReference type="EMBL" id="MFD1778322.1"/>
    </source>
</evidence>
<gene>
    <name evidence="2" type="ORF">ACFSFW_06555</name>
</gene>
<dbReference type="RefSeq" id="WP_165918087.1">
    <property type="nucleotide sequence ID" value="NZ_JBHUEK010000008.1"/>
</dbReference>
<comment type="caution">
    <text evidence="2">The sequence shown here is derived from an EMBL/GenBank/DDBJ whole genome shotgun (WGS) entry which is preliminary data.</text>
</comment>
<sequence>MKKRRKRRAKDGKYTFSDLLGDILFALPEIIIFPFRIIFYLIRGLFRNIFDFFN</sequence>
<dbReference type="EMBL" id="JBHUEK010000008">
    <property type="protein sequence ID" value="MFD1778322.1"/>
    <property type="molecule type" value="Genomic_DNA"/>
</dbReference>
<accession>A0ABW4MJW6</accession>
<name>A0ABW4MJW6_9BACI</name>
<feature type="transmembrane region" description="Helical" evidence="1">
    <location>
        <begin position="20"/>
        <end position="42"/>
    </location>
</feature>
<evidence type="ECO:0000256" key="1">
    <source>
        <dbReference type="SAM" id="Phobius"/>
    </source>
</evidence>
<keyword evidence="1" id="KW-0472">Membrane</keyword>
<keyword evidence="3" id="KW-1185">Reference proteome</keyword>
<keyword evidence="1" id="KW-1133">Transmembrane helix</keyword>
<evidence type="ECO:0000313" key="3">
    <source>
        <dbReference type="Proteomes" id="UP001597227"/>
    </source>
</evidence>
<keyword evidence="1" id="KW-0812">Transmembrane</keyword>
<protein>
    <submittedName>
        <fullName evidence="2">Uncharacterized protein</fullName>
    </submittedName>
</protein>
<proteinExistence type="predicted"/>